<reference evidence="11" key="1">
    <citation type="journal article" date="2019" name="Int. J. Syst. Evol. Microbiol.">
        <title>The Global Catalogue of Microorganisms (GCM) 10K type strain sequencing project: providing services to taxonomists for standard genome sequencing and annotation.</title>
        <authorList>
            <consortium name="The Broad Institute Genomics Platform"/>
            <consortium name="The Broad Institute Genome Sequencing Center for Infectious Disease"/>
            <person name="Wu L."/>
            <person name="Ma J."/>
        </authorList>
    </citation>
    <scope>NUCLEOTIDE SEQUENCE [LARGE SCALE GENOMIC DNA]</scope>
    <source>
        <strain evidence="11">NBRC 108565</strain>
    </source>
</reference>
<dbReference type="Proteomes" id="UP001321475">
    <property type="component" value="Chromosome"/>
</dbReference>
<keyword evidence="11" id="KW-1185">Reference proteome</keyword>
<accession>A0ABM8G6V5</accession>
<dbReference type="Pfam" id="PF21982">
    <property type="entry name" value="RecX_HTH1"/>
    <property type="match status" value="1"/>
</dbReference>
<dbReference type="InterPro" id="IPR053925">
    <property type="entry name" value="RecX_HTH_3rd"/>
</dbReference>
<dbReference type="Pfam" id="PF21981">
    <property type="entry name" value="RecX_HTH3"/>
    <property type="match status" value="1"/>
</dbReference>
<proteinExistence type="inferred from homology"/>
<dbReference type="RefSeq" id="WP_286217993.1">
    <property type="nucleotide sequence ID" value="NZ_AP027729.1"/>
</dbReference>
<evidence type="ECO:0000259" key="8">
    <source>
        <dbReference type="Pfam" id="PF21981"/>
    </source>
</evidence>
<sequence length="195" mass="21383">MGERLEAGELSRDEATELAREYVLRSLTAAPRSRGQLADALARKGYPQDVVDPLLDRLTEVGLVDDRAFADMLVRTRHAERGLSRRALAAELRRKGIDTETAEAALAQVDDADEVDAARELVRKKLARSRGLDRDVRVRRTVAAVARKGYGPSLAFDLVRAELDAEPAEVDPVDVDSTEMDSADMNSADVDPTAR</sequence>
<comment type="similarity">
    <text evidence="2 5">Belongs to the RecX family.</text>
</comment>
<evidence type="ECO:0000313" key="10">
    <source>
        <dbReference type="EMBL" id="BDZ43881.1"/>
    </source>
</evidence>
<feature type="domain" description="RecX second three-helical" evidence="7">
    <location>
        <begin position="65"/>
        <end position="106"/>
    </location>
</feature>
<evidence type="ECO:0000313" key="11">
    <source>
        <dbReference type="Proteomes" id="UP001321475"/>
    </source>
</evidence>
<protein>
    <recommendedName>
        <fullName evidence="3 5">Regulatory protein RecX</fullName>
    </recommendedName>
</protein>
<evidence type="ECO:0000256" key="5">
    <source>
        <dbReference type="HAMAP-Rule" id="MF_01114"/>
    </source>
</evidence>
<dbReference type="Gene3D" id="1.10.10.10">
    <property type="entry name" value="Winged helix-like DNA-binding domain superfamily/Winged helix DNA-binding domain"/>
    <property type="match status" value="2"/>
</dbReference>
<keyword evidence="4 5" id="KW-0963">Cytoplasm</keyword>
<evidence type="ECO:0000256" key="3">
    <source>
        <dbReference type="ARBA" id="ARBA00018111"/>
    </source>
</evidence>
<evidence type="ECO:0000259" key="9">
    <source>
        <dbReference type="Pfam" id="PF21982"/>
    </source>
</evidence>
<gene>
    <name evidence="5 10" type="primary">recX</name>
    <name evidence="10" type="ORF">GCM10025865_31800</name>
</gene>
<dbReference type="PANTHER" id="PTHR33602">
    <property type="entry name" value="REGULATORY PROTEIN RECX FAMILY PROTEIN"/>
    <property type="match status" value="1"/>
</dbReference>
<dbReference type="EMBL" id="AP027729">
    <property type="protein sequence ID" value="BDZ43881.1"/>
    <property type="molecule type" value="Genomic_DNA"/>
</dbReference>
<evidence type="ECO:0000256" key="2">
    <source>
        <dbReference type="ARBA" id="ARBA00009695"/>
    </source>
</evidence>
<evidence type="ECO:0000256" key="1">
    <source>
        <dbReference type="ARBA" id="ARBA00004496"/>
    </source>
</evidence>
<feature type="compositionally biased region" description="Acidic residues" evidence="6">
    <location>
        <begin position="167"/>
        <end position="182"/>
    </location>
</feature>
<dbReference type="InterPro" id="IPR053926">
    <property type="entry name" value="RecX_HTH_1st"/>
</dbReference>
<dbReference type="InterPro" id="IPR003783">
    <property type="entry name" value="Regulatory_RecX"/>
</dbReference>
<evidence type="ECO:0000256" key="6">
    <source>
        <dbReference type="SAM" id="MobiDB-lite"/>
    </source>
</evidence>
<dbReference type="InterPro" id="IPR053924">
    <property type="entry name" value="RecX_HTH_2nd"/>
</dbReference>
<comment type="function">
    <text evidence="5">Modulates RecA activity.</text>
</comment>
<dbReference type="HAMAP" id="MF_01114">
    <property type="entry name" value="RecX"/>
    <property type="match status" value="1"/>
</dbReference>
<dbReference type="Pfam" id="PF02631">
    <property type="entry name" value="RecX_HTH2"/>
    <property type="match status" value="1"/>
</dbReference>
<organism evidence="10 11">
    <name type="scientific">Paraoerskovia sediminicola</name>
    <dbReference type="NCBI Taxonomy" id="1138587"/>
    <lineage>
        <taxon>Bacteria</taxon>
        <taxon>Bacillati</taxon>
        <taxon>Actinomycetota</taxon>
        <taxon>Actinomycetes</taxon>
        <taxon>Micrococcales</taxon>
        <taxon>Cellulomonadaceae</taxon>
        <taxon>Paraoerskovia</taxon>
    </lineage>
</organism>
<feature type="domain" description="RecX first three-helical" evidence="9">
    <location>
        <begin position="19"/>
        <end position="58"/>
    </location>
</feature>
<dbReference type="InterPro" id="IPR036388">
    <property type="entry name" value="WH-like_DNA-bd_sf"/>
</dbReference>
<evidence type="ECO:0000259" key="7">
    <source>
        <dbReference type="Pfam" id="PF02631"/>
    </source>
</evidence>
<dbReference type="PANTHER" id="PTHR33602:SF1">
    <property type="entry name" value="REGULATORY PROTEIN RECX FAMILY PROTEIN"/>
    <property type="match status" value="1"/>
</dbReference>
<name>A0ABM8G6V5_9CELL</name>
<evidence type="ECO:0000256" key="4">
    <source>
        <dbReference type="ARBA" id="ARBA00022490"/>
    </source>
</evidence>
<feature type="region of interest" description="Disordered" evidence="6">
    <location>
        <begin position="167"/>
        <end position="195"/>
    </location>
</feature>
<feature type="domain" description="RecX third three-helical" evidence="8">
    <location>
        <begin position="113"/>
        <end position="156"/>
    </location>
</feature>
<comment type="subcellular location">
    <subcellularLocation>
        <location evidence="1 5">Cytoplasm</location>
    </subcellularLocation>
</comment>